<evidence type="ECO:0000313" key="1">
    <source>
        <dbReference type="WBParaSite" id="SBAD_0000043001-mRNA-1"/>
    </source>
</evidence>
<protein>
    <submittedName>
        <fullName evidence="1">NAC domain-containing protein</fullName>
    </submittedName>
</protein>
<reference evidence="1" key="1">
    <citation type="submission" date="2016-06" db="UniProtKB">
        <authorList>
            <consortium name="WormBaseParasite"/>
        </authorList>
    </citation>
    <scope>IDENTIFICATION</scope>
</reference>
<sequence length="77" mass="8690">LISSYLGCDDDKFSDAEVEASEAVEETVYVPSKQDVVLMVRPGMDLSKVVLPTFILEPRSFLEKLADYYYHVDLLAD</sequence>
<organism evidence="1">
    <name type="scientific">Soboliphyme baturini</name>
    <dbReference type="NCBI Taxonomy" id="241478"/>
    <lineage>
        <taxon>Eukaryota</taxon>
        <taxon>Metazoa</taxon>
        <taxon>Ecdysozoa</taxon>
        <taxon>Nematoda</taxon>
        <taxon>Enoplea</taxon>
        <taxon>Dorylaimia</taxon>
        <taxon>Dioctophymatida</taxon>
        <taxon>Dioctophymatoidea</taxon>
        <taxon>Soboliphymatidae</taxon>
        <taxon>Soboliphyme</taxon>
    </lineage>
</organism>
<dbReference type="InterPro" id="IPR000648">
    <property type="entry name" value="Oxysterol-bd"/>
</dbReference>
<dbReference type="SUPFAM" id="SSF144000">
    <property type="entry name" value="Oxysterol-binding protein-like"/>
    <property type="match status" value="1"/>
</dbReference>
<dbReference type="InterPro" id="IPR037239">
    <property type="entry name" value="OSBP_sf"/>
</dbReference>
<dbReference type="WBParaSite" id="SBAD_0000043001-mRNA-1">
    <property type="protein sequence ID" value="SBAD_0000043001-mRNA-1"/>
    <property type="gene ID" value="SBAD_0000043001"/>
</dbReference>
<accession>A0A183I9W7</accession>
<dbReference type="Pfam" id="PF01237">
    <property type="entry name" value="Oxysterol_BP"/>
    <property type="match status" value="1"/>
</dbReference>
<dbReference type="AlphaFoldDB" id="A0A183I9W7"/>
<name>A0A183I9W7_9BILA</name>
<proteinExistence type="predicted"/>
<dbReference type="GO" id="GO:0008289">
    <property type="term" value="F:lipid binding"/>
    <property type="evidence" value="ECO:0007669"/>
    <property type="project" value="InterPro"/>
</dbReference>